<proteinExistence type="predicted"/>
<sequence length="1014" mass="111794">MNKLVKRLLTGTLAFATILTALPVTAVHASGNQYWTESAERVGYIEHVMNDGSIKSTFNEGHMKVEGETAYCVDINTNFKNGYKTRSDASTRMSSDQIADVALSLEYVKQYTASHTNLNYKQGYLLEQCVVWQRLSEQLGWQCDNVRASYNEISQAVQNEVYAGAKAFVKANKGRYECGGYIYTGEGQDIGQFWAKLNVGNAKVKKTSSNPTVTDGNANYSFEGATFGVYSDKSCNSQLATLTADGNGDTKEVEVKAGTVYIKELSAPKGYKLDSTVHSLNVEVGKTATLTVADTPKVTETLIDLFKIDMETGKSTPQGTASLEGAEFTWSYYDGYYNADNLPAKATHTWTTKTVAEKDRDGTIHYVSRLADSYKVSGDSFYTQDGKNVLPLGTFTVTETKAPNGYLLDGAYMQAGDKSEQIKGLYVTQITEDGDLAVLSGSNRFSVSDKVIRGGVKIQKRDLETGDTKPQGSATLKDTAFDIISLNDNSVLVEGKLYKKNEVVKTIRTDIEGVASTSSDLLPYGKFRIVESEAPNGYLTDGAKPIDFTITENGKIVDLTDKAHSIYNQIKRGDIEGVKIGAGTHKRLADVPFRITSKTTGENHVVVTDDNGQFSTSAEWASHKHNTNAGKTSEDGVWFGTSEPDDSKGALPYDTYIIEEMRCDSNKGFELIPPFEIVVSRNNLVIDLGTLTDEYEKEISIHTTATSKDGEKTILAGKEVTIVDTVKLDGLTKGSKYQLKGWQMLKEENAELVIDGKRVENDYTFVADDEEMKIEITYTFNASELGGKNLVTFEELYDLSNSDEPVKVAEHKDIKDDGQTVLITERIIKIHTTATDKDGNKELEAEKEVTIIDTVTLEGLEIGTQYKLVGWQMLKEENAELLINGKRVESDYTFTADSEAMKVEVAFTFDATSLDSKQLVTFEELYDLSNPDEPKKVTEHKNIEDKGQTITFKEKPEEPEKPETPPTPEKPSRPSDSPKTGDSTNVMAFIVMLLASAGGLAGTYLYKRRKMKKS</sequence>
<feature type="compositionally biased region" description="Basic and acidic residues" evidence="1">
    <location>
        <begin position="932"/>
        <end position="963"/>
    </location>
</feature>
<dbReference type="Pfam" id="PF18202">
    <property type="entry name" value="TQ"/>
    <property type="match status" value="2"/>
</dbReference>
<feature type="chain" id="PRO_5017260277" evidence="3">
    <location>
        <begin position="30"/>
        <end position="1014"/>
    </location>
</feature>
<feature type="region of interest" description="Disordered" evidence="1">
    <location>
        <begin position="621"/>
        <end position="643"/>
    </location>
</feature>
<feature type="signal peptide" evidence="3">
    <location>
        <begin position="1"/>
        <end position="29"/>
    </location>
</feature>
<feature type="domain" description="SpaA-like prealbumin fold" evidence="4">
    <location>
        <begin position="214"/>
        <end position="294"/>
    </location>
</feature>
<keyword evidence="6" id="KW-0176">Collagen</keyword>
<comment type="caution">
    <text evidence="6">The sequence shown here is derived from an EMBL/GenBank/DDBJ whole genome shotgun (WGS) entry which is preliminary data.</text>
</comment>
<evidence type="ECO:0000259" key="4">
    <source>
        <dbReference type="Pfam" id="PF17802"/>
    </source>
</evidence>
<dbReference type="AlphaFoldDB" id="A0A395V3V7"/>
<dbReference type="NCBIfam" id="TIGR01167">
    <property type="entry name" value="LPXTG_anchor"/>
    <property type="match status" value="1"/>
</dbReference>
<evidence type="ECO:0000256" key="1">
    <source>
        <dbReference type="SAM" id="MobiDB-lite"/>
    </source>
</evidence>
<feature type="domain" description="SpaA-like prealbumin fold" evidence="4">
    <location>
        <begin position="471"/>
        <end position="561"/>
    </location>
</feature>
<dbReference type="InterPro" id="IPR041100">
    <property type="entry name" value="TQ"/>
</dbReference>
<keyword evidence="2" id="KW-0812">Transmembrane</keyword>
<accession>A0A395V3V7</accession>
<evidence type="ECO:0000256" key="2">
    <source>
        <dbReference type="SAM" id="Phobius"/>
    </source>
</evidence>
<evidence type="ECO:0000313" key="7">
    <source>
        <dbReference type="Proteomes" id="UP000266066"/>
    </source>
</evidence>
<feature type="transmembrane region" description="Helical" evidence="2">
    <location>
        <begin position="986"/>
        <end position="1006"/>
    </location>
</feature>
<evidence type="ECO:0000259" key="5">
    <source>
        <dbReference type="Pfam" id="PF18202"/>
    </source>
</evidence>
<keyword evidence="2" id="KW-1133">Transmembrane helix</keyword>
<dbReference type="NCBIfam" id="NF033903">
    <property type="entry name" value="VaFE_rpt"/>
    <property type="match status" value="2"/>
</dbReference>
<keyword evidence="3" id="KW-0732">Signal</keyword>
<feature type="domain" description="T-Q ester bond containing" evidence="5">
    <location>
        <begin position="829"/>
        <end position="951"/>
    </location>
</feature>
<feature type="domain" description="T-Q ester bond containing" evidence="5">
    <location>
        <begin position="700"/>
        <end position="821"/>
    </location>
</feature>
<dbReference type="InterPro" id="IPR013783">
    <property type="entry name" value="Ig-like_fold"/>
</dbReference>
<evidence type="ECO:0000256" key="3">
    <source>
        <dbReference type="SAM" id="SignalP"/>
    </source>
</evidence>
<dbReference type="Gene3D" id="2.60.40.10">
    <property type="entry name" value="Immunoglobulins"/>
    <property type="match status" value="3"/>
</dbReference>
<protein>
    <submittedName>
        <fullName evidence="6">SrtB-anchored collagen-binding adhesin</fullName>
    </submittedName>
</protein>
<keyword evidence="2" id="KW-0472">Membrane</keyword>
<feature type="compositionally biased region" description="Polar residues" evidence="1">
    <location>
        <begin position="974"/>
        <end position="983"/>
    </location>
</feature>
<gene>
    <name evidence="6" type="ORF">DWY38_06590</name>
</gene>
<evidence type="ECO:0000313" key="6">
    <source>
        <dbReference type="EMBL" id="RGR55223.1"/>
    </source>
</evidence>
<dbReference type="Gene3D" id="2.60.40.3930">
    <property type="match status" value="2"/>
</dbReference>
<dbReference type="Pfam" id="PF17802">
    <property type="entry name" value="SpaA"/>
    <property type="match status" value="2"/>
</dbReference>
<dbReference type="RefSeq" id="WP_118392123.1">
    <property type="nucleotide sequence ID" value="NZ_QRUJ01000005.1"/>
</dbReference>
<organism evidence="6 7">
    <name type="scientific">Agathobacter rectalis</name>
    <dbReference type="NCBI Taxonomy" id="39491"/>
    <lineage>
        <taxon>Bacteria</taxon>
        <taxon>Bacillati</taxon>
        <taxon>Bacillota</taxon>
        <taxon>Clostridia</taxon>
        <taxon>Lachnospirales</taxon>
        <taxon>Lachnospiraceae</taxon>
        <taxon>Agathobacter</taxon>
    </lineage>
</organism>
<dbReference type="Proteomes" id="UP000266066">
    <property type="component" value="Unassembled WGS sequence"/>
</dbReference>
<dbReference type="InterPro" id="IPR041033">
    <property type="entry name" value="SpaA_PFL_dom_1"/>
</dbReference>
<reference evidence="6 7" key="1">
    <citation type="submission" date="2018-08" db="EMBL/GenBank/DDBJ databases">
        <title>A genome reference for cultivated species of the human gut microbiota.</title>
        <authorList>
            <person name="Zou Y."/>
            <person name="Xue W."/>
            <person name="Luo G."/>
        </authorList>
    </citation>
    <scope>NUCLEOTIDE SEQUENCE [LARGE SCALE GENOMIC DNA]</scope>
    <source>
        <strain evidence="6 7">AF25-15</strain>
    </source>
</reference>
<dbReference type="EMBL" id="QRUJ01000005">
    <property type="protein sequence ID" value="RGR55223.1"/>
    <property type="molecule type" value="Genomic_DNA"/>
</dbReference>
<feature type="region of interest" description="Disordered" evidence="1">
    <location>
        <begin position="930"/>
        <end position="983"/>
    </location>
</feature>
<name>A0A395V3V7_9FIRM</name>